<dbReference type="InterPro" id="IPR000595">
    <property type="entry name" value="cNMP-bd_dom"/>
</dbReference>
<proteinExistence type="inferred from homology"/>
<dbReference type="Pfam" id="PF02463">
    <property type="entry name" value="SMC_N"/>
    <property type="match status" value="1"/>
</dbReference>
<evidence type="ECO:0000256" key="8">
    <source>
        <dbReference type="ARBA" id="ARBA00023067"/>
    </source>
</evidence>
<dbReference type="GO" id="GO:0016887">
    <property type="term" value="F:ATP hydrolysis activity"/>
    <property type="evidence" value="ECO:0007669"/>
    <property type="project" value="InterPro"/>
</dbReference>
<evidence type="ECO:0000256" key="12">
    <source>
        <dbReference type="SAM" id="Coils"/>
    </source>
</evidence>
<gene>
    <name evidence="15" type="ORF">TrCOL_g9914</name>
</gene>
<feature type="coiled-coil region" evidence="12">
    <location>
        <begin position="856"/>
        <end position="995"/>
    </location>
</feature>
<dbReference type="InterPro" id="IPR027417">
    <property type="entry name" value="P-loop_NTPase"/>
</dbReference>
<dbReference type="SUPFAM" id="SSF52540">
    <property type="entry name" value="P-loop containing nucleoside triphosphate hydrolases"/>
    <property type="match status" value="1"/>
</dbReference>
<sequence>MAEPKSPNGTSAVPRLMISKMVVENFKSYAGVREIGPFHKCFTSIVGPNGSGKSNNIDAMLFVFGKKAKKLRLNKMSELIHSSDAYTGANALQFARVGVHFHEIIDTGDGDADYSVVPNSQCTVEREVVRGDPEMKIPDKSSYYLNGKVAKFSEVAKYLGDKGIDLDNNRFLILQGEVEMISMMPPKGKTENDEGLLEYLEDIIGSNQYVADADAAMKVVEALTESRQEKLNRVKAVEKEKDTLEGGKMEAEAFMGKEKEIRKKKNVLYQMNMVEVNQEKETTKEKKEETTAKLAAEQEALKESTARLNSIEEGHSAQVAEYEALETALKKVKDEFASYERRDIKTREDVKFSKSQITTLKNKAKEEEKKGRDMREKRDKAEKSVPVQEKNVETAGRSKDLEEKKLEEIYEEMKGTTAALRSELESKNTELAPVKEELSVFQASLETAQTESNLLSDATTRSRQQLEDAETELENLDTFQADKEEELKEAKETLSSSKARLGEAEEEEEELADSEVSLQKEHSTLVAKAEEAKANLQSGNTRSPAVRGILKAARSGELRNAGIKGRLGDLATITEKYDVAVSTACGMLDHIVVETTAGAQMALKFLRKHGLGRANFIPLDKMKRGSHDRVVETPEGAPRLFDLISPKDETITPAIFLGVGQTIVAPDLETATRWAYDFGKRWRVVTVGGQLIETSGTMAGGGKSTRRGGMKLSSNEDMEDGMDIEEQGEDNDARELESRAEVKMKEIKDNRKRRRELQEEIHQLKKDIKTLTVKIPKLEMELAGVDTTRTELTKSIPELREASTLSKDDAAKLETLKAKVTKCERDMKSTATLAAKLEGEVGELQKKIVDAGGVKLKKQQKAVDGAMKRLKDAKSKLNEAKVNIGTYEKNAIKAEEEAVAARAQIEEEEKKLEENSEALKVIEEEAFKVHEMFEEAKEATQKKKEELDEAALELGELKKDMSKVKMIEVELLGNLERYEQEMKEHNGRVKFWREEIGKLRDAEEADAEYDLSDDEEEEEEEGEGEEGEEEESVQESVEEGEKGDDTSVDTEGETKVTKKKSKMSKIDPLPTFTEMALAQFARRELKREIEELEKERDLLAKTANMTAIAEYRKKEADYLEKVAELDKITDERNEARMKWDELRRLRLEKFMDGFGQITLKLKEMYQMITLGGDAELELVDSLDPFSEGIVFSVRPPKKSWKNIANLSGGEKTLSSLALVFALHHYKPTPLYVMDEIDAALDFKNVSIVANYIKERTKNAQFVIISLRNNMFELADRLVGIYKTQNSTKAVCIDPKAFGKNKIMEEDKRQQVALGEVTNVV</sequence>
<dbReference type="Gene3D" id="1.10.287.1490">
    <property type="match status" value="1"/>
</dbReference>
<feature type="compositionally biased region" description="Basic and acidic residues" evidence="13">
    <location>
        <begin position="390"/>
        <end position="404"/>
    </location>
</feature>
<organism evidence="15 16">
    <name type="scientific">Triparma columacea</name>
    <dbReference type="NCBI Taxonomy" id="722753"/>
    <lineage>
        <taxon>Eukaryota</taxon>
        <taxon>Sar</taxon>
        <taxon>Stramenopiles</taxon>
        <taxon>Ochrophyta</taxon>
        <taxon>Bolidophyceae</taxon>
        <taxon>Parmales</taxon>
        <taxon>Triparmaceae</taxon>
        <taxon>Triparma</taxon>
    </lineage>
</organism>
<feature type="compositionally biased region" description="Acidic residues" evidence="13">
    <location>
        <begin position="716"/>
        <end position="730"/>
    </location>
</feature>
<feature type="region of interest" description="Disordered" evidence="13">
    <location>
        <begin position="1002"/>
        <end position="1064"/>
    </location>
</feature>
<dbReference type="FunFam" id="3.40.50.300:FF:000481">
    <property type="entry name" value="Structural maintenance of chromosomes 4"/>
    <property type="match status" value="1"/>
</dbReference>
<comment type="subcellular location">
    <subcellularLocation>
        <location evidence="1 11">Nucleus</location>
    </subcellularLocation>
</comment>
<dbReference type="GO" id="GO:0051301">
    <property type="term" value="P:cell division"/>
    <property type="evidence" value="ECO:0007669"/>
    <property type="project" value="UniProtKB-KW"/>
</dbReference>
<dbReference type="EMBL" id="BRYA01000023">
    <property type="protein sequence ID" value="GMI32884.1"/>
    <property type="molecule type" value="Genomic_DNA"/>
</dbReference>
<comment type="caution">
    <text evidence="15">The sequence shown here is derived from an EMBL/GenBank/DDBJ whole genome shotgun (WGS) entry which is preliminary data.</text>
</comment>
<evidence type="ECO:0000256" key="5">
    <source>
        <dbReference type="ARBA" id="ARBA00022776"/>
    </source>
</evidence>
<evidence type="ECO:0000256" key="2">
    <source>
        <dbReference type="ARBA" id="ARBA00006005"/>
    </source>
</evidence>
<protein>
    <recommendedName>
        <fullName evidence="11">Structural maintenance of chromosomes protein</fullName>
    </recommendedName>
</protein>
<dbReference type="Gene3D" id="1.20.1060.20">
    <property type="match status" value="1"/>
</dbReference>
<feature type="region of interest" description="Disordered" evidence="13">
    <location>
        <begin position="489"/>
        <end position="522"/>
    </location>
</feature>
<dbReference type="GO" id="GO:0000796">
    <property type="term" value="C:condensin complex"/>
    <property type="evidence" value="ECO:0007669"/>
    <property type="project" value="TreeGrafter"/>
</dbReference>
<evidence type="ECO:0000256" key="3">
    <source>
        <dbReference type="ARBA" id="ARBA00022618"/>
    </source>
</evidence>
<keyword evidence="9 11" id="KW-0539">Nucleus</keyword>
<evidence type="ECO:0000256" key="1">
    <source>
        <dbReference type="ARBA" id="ARBA00004123"/>
    </source>
</evidence>
<keyword evidence="16" id="KW-1185">Reference proteome</keyword>
<keyword evidence="8" id="KW-0226">DNA condensation</keyword>
<keyword evidence="4" id="KW-0547">Nucleotide-binding</keyword>
<evidence type="ECO:0000256" key="10">
    <source>
        <dbReference type="ARBA" id="ARBA00023306"/>
    </source>
</evidence>
<accession>A0A9W7G268</accession>
<dbReference type="GO" id="GO:0007076">
    <property type="term" value="P:mitotic chromosome condensation"/>
    <property type="evidence" value="ECO:0007669"/>
    <property type="project" value="TreeGrafter"/>
</dbReference>
<feature type="compositionally biased region" description="Basic and acidic residues" evidence="13">
    <location>
        <begin position="363"/>
        <end position="383"/>
    </location>
</feature>
<evidence type="ECO:0000256" key="4">
    <source>
        <dbReference type="ARBA" id="ARBA00022741"/>
    </source>
</evidence>
<dbReference type="SUPFAM" id="SSF75553">
    <property type="entry name" value="Smc hinge domain"/>
    <property type="match status" value="1"/>
</dbReference>
<feature type="compositionally biased region" description="Basic and acidic residues" evidence="13">
    <location>
        <begin position="731"/>
        <end position="741"/>
    </location>
</feature>
<keyword evidence="7 12" id="KW-0175">Coiled coil</keyword>
<dbReference type="PROSITE" id="PS50042">
    <property type="entry name" value="CNMP_BINDING_3"/>
    <property type="match status" value="1"/>
</dbReference>
<reference evidence="16" key="1">
    <citation type="journal article" date="2023" name="Commun. Biol.">
        <title>Genome analysis of Parmales, the sister group of diatoms, reveals the evolutionary specialization of diatoms from phago-mixotrophs to photoautotrophs.</title>
        <authorList>
            <person name="Ban H."/>
            <person name="Sato S."/>
            <person name="Yoshikawa S."/>
            <person name="Yamada K."/>
            <person name="Nakamura Y."/>
            <person name="Ichinomiya M."/>
            <person name="Sato N."/>
            <person name="Blanc-Mathieu R."/>
            <person name="Endo H."/>
            <person name="Kuwata A."/>
            <person name="Ogata H."/>
        </authorList>
    </citation>
    <scope>NUCLEOTIDE SEQUENCE [LARGE SCALE GENOMIC DNA]</scope>
</reference>
<dbReference type="GO" id="GO:0005634">
    <property type="term" value="C:nucleus"/>
    <property type="evidence" value="ECO:0007669"/>
    <property type="project" value="UniProtKB-SubCell"/>
</dbReference>
<evidence type="ECO:0000256" key="9">
    <source>
        <dbReference type="ARBA" id="ARBA00023242"/>
    </source>
</evidence>
<dbReference type="Gene3D" id="3.40.50.300">
    <property type="entry name" value="P-loop containing nucleotide triphosphate hydrolases"/>
    <property type="match status" value="2"/>
</dbReference>
<feature type="domain" description="Cyclic nucleotide-binding" evidence="14">
    <location>
        <begin position="1037"/>
        <end position="1077"/>
    </location>
</feature>
<comment type="similarity">
    <text evidence="2">Belongs to the SMC family. SMC4 subfamily.</text>
</comment>
<dbReference type="InterPro" id="IPR003395">
    <property type="entry name" value="RecF/RecN/SMC_N"/>
</dbReference>
<dbReference type="OrthoDB" id="5575062at2759"/>
<name>A0A9W7G268_9STRA</name>
<dbReference type="InterPro" id="IPR036277">
    <property type="entry name" value="SMC_hinge_sf"/>
</dbReference>
<keyword evidence="5" id="KW-0498">Mitosis</keyword>
<feature type="coiled-coil region" evidence="12">
    <location>
        <begin position="1075"/>
        <end position="1145"/>
    </location>
</feature>
<dbReference type="PANTHER" id="PTHR18937:SF172">
    <property type="entry name" value="STRUCTURAL MAINTENANCE OF CHROMOSOMES PROTEIN"/>
    <property type="match status" value="1"/>
</dbReference>
<dbReference type="InterPro" id="IPR024704">
    <property type="entry name" value="SMC"/>
</dbReference>
<dbReference type="Proteomes" id="UP001165065">
    <property type="component" value="Unassembled WGS sequence"/>
</dbReference>
<keyword evidence="3" id="KW-0132">Cell division</keyword>
<dbReference type="PIRSF" id="PIRSF005719">
    <property type="entry name" value="SMC"/>
    <property type="match status" value="1"/>
</dbReference>
<dbReference type="Pfam" id="PF06470">
    <property type="entry name" value="SMC_hinge"/>
    <property type="match status" value="1"/>
</dbReference>
<evidence type="ECO:0000256" key="11">
    <source>
        <dbReference type="PIRNR" id="PIRNR005719"/>
    </source>
</evidence>
<dbReference type="PANTHER" id="PTHR18937">
    <property type="entry name" value="STRUCTURAL MAINTENANCE OF CHROMOSOMES SMC FAMILY MEMBER"/>
    <property type="match status" value="1"/>
</dbReference>
<dbReference type="GO" id="GO:0005524">
    <property type="term" value="F:ATP binding"/>
    <property type="evidence" value="ECO:0007669"/>
    <property type="project" value="UniProtKB-KW"/>
</dbReference>
<dbReference type="SMART" id="SM00968">
    <property type="entry name" value="SMC_hinge"/>
    <property type="match status" value="1"/>
</dbReference>
<evidence type="ECO:0000313" key="16">
    <source>
        <dbReference type="Proteomes" id="UP001165065"/>
    </source>
</evidence>
<evidence type="ECO:0000256" key="7">
    <source>
        <dbReference type="ARBA" id="ARBA00023054"/>
    </source>
</evidence>
<evidence type="ECO:0000259" key="14">
    <source>
        <dbReference type="PROSITE" id="PS50042"/>
    </source>
</evidence>
<dbReference type="Gene3D" id="3.30.70.1620">
    <property type="match status" value="1"/>
</dbReference>
<keyword evidence="10" id="KW-0131">Cell cycle</keyword>
<evidence type="ECO:0000256" key="6">
    <source>
        <dbReference type="ARBA" id="ARBA00022840"/>
    </source>
</evidence>
<dbReference type="InterPro" id="IPR010935">
    <property type="entry name" value="SMC_hinge"/>
</dbReference>
<feature type="compositionally biased region" description="Acidic residues" evidence="13">
    <location>
        <begin position="1003"/>
        <end position="1038"/>
    </location>
</feature>
<keyword evidence="6" id="KW-0067">ATP-binding</keyword>
<feature type="region of interest" description="Disordered" evidence="13">
    <location>
        <begin position="361"/>
        <end position="404"/>
    </location>
</feature>
<feature type="region of interest" description="Disordered" evidence="13">
    <location>
        <begin position="696"/>
        <end position="741"/>
    </location>
</feature>
<evidence type="ECO:0000313" key="15">
    <source>
        <dbReference type="EMBL" id="GMI32884.1"/>
    </source>
</evidence>
<evidence type="ECO:0000256" key="13">
    <source>
        <dbReference type="SAM" id="MobiDB-lite"/>
    </source>
</evidence>
<feature type="compositionally biased region" description="Acidic residues" evidence="13">
    <location>
        <begin position="504"/>
        <end position="513"/>
    </location>
</feature>